<dbReference type="Pfam" id="PF09954">
    <property type="entry name" value="DUF2188"/>
    <property type="match status" value="1"/>
</dbReference>
<organism evidence="1 2">
    <name type="scientific">Alkalibacterium kapii</name>
    <dbReference type="NCBI Taxonomy" id="426704"/>
    <lineage>
        <taxon>Bacteria</taxon>
        <taxon>Bacillati</taxon>
        <taxon>Bacillota</taxon>
        <taxon>Bacilli</taxon>
        <taxon>Lactobacillales</taxon>
        <taxon>Carnobacteriaceae</taxon>
        <taxon>Alkalibacterium</taxon>
    </lineage>
</organism>
<reference evidence="1 2" key="1">
    <citation type="submission" date="2019-07" db="EMBL/GenBank/DDBJ databases">
        <title>Whole genome shotgun sequence of Alkalibacterium kapii NBRC 103247.</title>
        <authorList>
            <person name="Hosoyama A."/>
            <person name="Uohara A."/>
            <person name="Ohji S."/>
            <person name="Ichikawa N."/>
        </authorList>
    </citation>
    <scope>NUCLEOTIDE SEQUENCE [LARGE SCALE GENOMIC DNA]</scope>
    <source>
        <strain evidence="1 2">NBRC 103247</strain>
    </source>
</reference>
<dbReference type="InterPro" id="IPR018691">
    <property type="entry name" value="DUF2188"/>
</dbReference>
<dbReference type="RefSeq" id="WP_146924617.1">
    <property type="nucleotide sequence ID" value="NZ_BJUY01000019.1"/>
</dbReference>
<name>A0A511AXF0_9LACT</name>
<dbReference type="EMBL" id="BJUY01000019">
    <property type="protein sequence ID" value="GEK91801.1"/>
    <property type="molecule type" value="Genomic_DNA"/>
</dbReference>
<accession>A0A511AXF0</accession>
<evidence type="ECO:0000313" key="1">
    <source>
        <dbReference type="EMBL" id="GEK91801.1"/>
    </source>
</evidence>
<dbReference type="AlphaFoldDB" id="A0A511AXF0"/>
<protein>
    <recommendedName>
        <fullName evidence="3">DUF2188 domain-containing protein</fullName>
    </recommendedName>
</protein>
<dbReference type="Proteomes" id="UP000321662">
    <property type="component" value="Unassembled WGS sequence"/>
</dbReference>
<sequence>MSEETNNGRGNYFEKRAGTDDARFHVVTGEDTRWEVKEEGVREAVYTTDDKDEALEEAKKRAEKNQSKVIVHGEDGKIEDQIEYNQ</sequence>
<proteinExistence type="predicted"/>
<evidence type="ECO:0000313" key="2">
    <source>
        <dbReference type="Proteomes" id="UP000321662"/>
    </source>
</evidence>
<comment type="caution">
    <text evidence="1">The sequence shown here is derived from an EMBL/GenBank/DDBJ whole genome shotgun (WGS) entry which is preliminary data.</text>
</comment>
<evidence type="ECO:0008006" key="3">
    <source>
        <dbReference type="Google" id="ProtNLM"/>
    </source>
</evidence>
<dbReference type="OrthoDB" id="2168035at2"/>
<keyword evidence="2" id="KW-1185">Reference proteome</keyword>
<gene>
    <name evidence="1" type="ORF">AKA01nite_14230</name>
</gene>